<sequence length="85" mass="9378">MFAGGLEDGLEEKEPLQEVTARPKAKGKVVVKKRKWTEEEIQAVEKTLMDCIRTLKTPSSDPINLSGVRQPGRASFSASSDCFKP</sequence>
<protein>
    <submittedName>
        <fullName evidence="2">Uncharacterized protein</fullName>
    </submittedName>
</protein>
<keyword evidence="3" id="KW-1185">Reference proteome</keyword>
<dbReference type="AlphaFoldDB" id="A0AAV2LKD7"/>
<dbReference type="Proteomes" id="UP001497482">
    <property type="component" value="Chromosome 3"/>
</dbReference>
<evidence type="ECO:0000313" key="2">
    <source>
        <dbReference type="EMBL" id="CAL1600742.1"/>
    </source>
</evidence>
<organism evidence="2 3">
    <name type="scientific">Knipowitschia caucasica</name>
    <name type="common">Caucasian dwarf goby</name>
    <name type="synonym">Pomatoschistus caucasicus</name>
    <dbReference type="NCBI Taxonomy" id="637954"/>
    <lineage>
        <taxon>Eukaryota</taxon>
        <taxon>Metazoa</taxon>
        <taxon>Chordata</taxon>
        <taxon>Craniata</taxon>
        <taxon>Vertebrata</taxon>
        <taxon>Euteleostomi</taxon>
        <taxon>Actinopterygii</taxon>
        <taxon>Neopterygii</taxon>
        <taxon>Teleostei</taxon>
        <taxon>Neoteleostei</taxon>
        <taxon>Acanthomorphata</taxon>
        <taxon>Gobiaria</taxon>
        <taxon>Gobiiformes</taxon>
        <taxon>Gobioidei</taxon>
        <taxon>Gobiidae</taxon>
        <taxon>Gobiinae</taxon>
        <taxon>Knipowitschia</taxon>
    </lineage>
</organism>
<proteinExistence type="predicted"/>
<feature type="region of interest" description="Disordered" evidence="1">
    <location>
        <begin position="59"/>
        <end position="85"/>
    </location>
</feature>
<evidence type="ECO:0000256" key="1">
    <source>
        <dbReference type="SAM" id="MobiDB-lite"/>
    </source>
</evidence>
<dbReference type="EMBL" id="OZ035825">
    <property type="protein sequence ID" value="CAL1600742.1"/>
    <property type="molecule type" value="Genomic_DNA"/>
</dbReference>
<name>A0AAV2LKD7_KNICA</name>
<feature type="region of interest" description="Disordered" evidence="1">
    <location>
        <begin position="1"/>
        <end position="24"/>
    </location>
</feature>
<evidence type="ECO:0000313" key="3">
    <source>
        <dbReference type="Proteomes" id="UP001497482"/>
    </source>
</evidence>
<feature type="compositionally biased region" description="Polar residues" evidence="1">
    <location>
        <begin position="76"/>
        <end position="85"/>
    </location>
</feature>
<reference evidence="2 3" key="1">
    <citation type="submission" date="2024-04" db="EMBL/GenBank/DDBJ databases">
        <authorList>
            <person name="Waldvogel A.-M."/>
            <person name="Schoenle A."/>
        </authorList>
    </citation>
    <scope>NUCLEOTIDE SEQUENCE [LARGE SCALE GENOMIC DNA]</scope>
</reference>
<accession>A0AAV2LKD7</accession>
<gene>
    <name evidence="2" type="ORF">KC01_LOCUS28822</name>
</gene>